<evidence type="ECO:0000313" key="2">
    <source>
        <dbReference type="EMBL" id="TCU88632.1"/>
    </source>
</evidence>
<evidence type="ECO:0000313" key="1">
    <source>
        <dbReference type="EMBL" id="STQ91297.1"/>
    </source>
</evidence>
<proteinExistence type="predicted"/>
<dbReference type="OrthoDB" id="8613588at2"/>
<keyword evidence="4" id="KW-1185">Reference proteome</keyword>
<evidence type="ECO:0000313" key="4">
    <source>
        <dbReference type="Proteomes" id="UP000295794"/>
    </source>
</evidence>
<name>A0A377Q910_9NEIS</name>
<organism evidence="1 3">
    <name type="scientific">Iodobacter fluviatilis</name>
    <dbReference type="NCBI Taxonomy" id="537"/>
    <lineage>
        <taxon>Bacteria</taxon>
        <taxon>Pseudomonadati</taxon>
        <taxon>Pseudomonadota</taxon>
        <taxon>Betaproteobacteria</taxon>
        <taxon>Neisseriales</taxon>
        <taxon>Chitinibacteraceae</taxon>
        <taxon>Iodobacter</taxon>
    </lineage>
</organism>
<dbReference type="EMBL" id="UGHR01000001">
    <property type="protein sequence ID" value="STQ91297.1"/>
    <property type="molecule type" value="Genomic_DNA"/>
</dbReference>
<protein>
    <submittedName>
        <fullName evidence="1">Uncharacterized protein</fullName>
    </submittedName>
</protein>
<sequence length="148" mass="16047">MNTVSESAAVSSDQQGSTLLEIASLLSDGSPEEGFSLTELNTKAASELKRFGDDLQSHLALIGVTVPPALQLRGDNKGAVYVIGEHALKAEIENFLNNNTRLLKWYKEVEVMHEILRSTELDHGQTLEGQVFNLGLTSLGCVAFFSVL</sequence>
<gene>
    <name evidence="2" type="ORF">EV682_103216</name>
    <name evidence="1" type="ORF">NCTC11159_02369</name>
</gene>
<dbReference type="Proteomes" id="UP000255108">
    <property type="component" value="Unassembled WGS sequence"/>
</dbReference>
<dbReference type="Proteomes" id="UP000295794">
    <property type="component" value="Unassembled WGS sequence"/>
</dbReference>
<dbReference type="EMBL" id="SMBT01000003">
    <property type="protein sequence ID" value="TCU88632.1"/>
    <property type="molecule type" value="Genomic_DNA"/>
</dbReference>
<evidence type="ECO:0000313" key="3">
    <source>
        <dbReference type="Proteomes" id="UP000255108"/>
    </source>
</evidence>
<reference evidence="1 3" key="1">
    <citation type="submission" date="2018-06" db="EMBL/GenBank/DDBJ databases">
        <authorList>
            <consortium name="Pathogen Informatics"/>
            <person name="Doyle S."/>
        </authorList>
    </citation>
    <scope>NUCLEOTIDE SEQUENCE [LARGE SCALE GENOMIC DNA]</scope>
    <source>
        <strain evidence="1 3">NCTC11159</strain>
    </source>
</reference>
<reference evidence="2 4" key="2">
    <citation type="submission" date="2019-03" db="EMBL/GenBank/DDBJ databases">
        <title>Genomic Encyclopedia of Type Strains, Phase IV (KMG-IV): sequencing the most valuable type-strain genomes for metagenomic binning, comparative biology and taxonomic classification.</title>
        <authorList>
            <person name="Goeker M."/>
        </authorList>
    </citation>
    <scope>NUCLEOTIDE SEQUENCE [LARGE SCALE GENOMIC DNA]</scope>
    <source>
        <strain evidence="2 4">DSM 3764</strain>
    </source>
</reference>
<dbReference type="AlphaFoldDB" id="A0A377Q910"/>
<dbReference type="RefSeq" id="WP_115227522.1">
    <property type="nucleotide sequence ID" value="NZ_CAWOLO010000003.1"/>
</dbReference>
<accession>A0A377Q910</accession>